<dbReference type="InterPro" id="IPR054738">
    <property type="entry name" value="Siphovirus-type_tail_C"/>
</dbReference>
<proteinExistence type="predicted"/>
<name>A0A8S5QWX3_9CAUD</name>
<accession>A0A8S5QWX3</accession>
<evidence type="ECO:0000259" key="1">
    <source>
        <dbReference type="Pfam" id="PF22768"/>
    </source>
</evidence>
<evidence type="ECO:0000313" key="2">
    <source>
        <dbReference type="EMBL" id="DAE23791.1"/>
    </source>
</evidence>
<sequence length="259" mass="28798">MTDVATNDGSIYNSAKLNYRNIVMSITFIGENIEKIRQLSYKYFPVKKDIRLEFVTDNRSCVATGYVESNEPDIFSSAEATQISIICPDAYFYSAKGNRYTTTFYGEEPLFTFPFSNESLTEKLIKFGQINDVTDAVVYYLGDSEVGVKITIHAVGPATGITIYNARTREKMSIDTSKIETISGSALGAGDDIIINTVKGEKSILLLRSGVYTNILNALARDSDWFQLSKGENVFAYTAETGITNLQFKVENDIIYEGI</sequence>
<dbReference type="Gene3D" id="2.40.30.200">
    <property type="match status" value="1"/>
</dbReference>
<organism evidence="2">
    <name type="scientific">Siphoviridae sp. ct9lR64</name>
    <dbReference type="NCBI Taxonomy" id="2826178"/>
    <lineage>
        <taxon>Viruses</taxon>
        <taxon>Duplodnaviria</taxon>
        <taxon>Heunggongvirae</taxon>
        <taxon>Uroviricota</taxon>
        <taxon>Caudoviricetes</taxon>
    </lineage>
</organism>
<reference evidence="2" key="1">
    <citation type="journal article" date="2021" name="Proc. Natl. Acad. Sci. U.S.A.">
        <title>A Catalog of Tens of Thousands of Viruses from Human Metagenomes Reveals Hidden Associations with Chronic Diseases.</title>
        <authorList>
            <person name="Tisza M.J."/>
            <person name="Buck C.B."/>
        </authorList>
    </citation>
    <scope>NUCLEOTIDE SEQUENCE</scope>
    <source>
        <strain evidence="2">Ct9lR64</strain>
    </source>
</reference>
<protein>
    <submittedName>
        <fullName evidence="2">Tail protein</fullName>
    </submittedName>
</protein>
<dbReference type="Pfam" id="PF22768">
    <property type="entry name" value="SPP1_Dit"/>
    <property type="match status" value="1"/>
</dbReference>
<feature type="domain" description="Siphovirus-type tail component C-terminal" evidence="1">
    <location>
        <begin position="142"/>
        <end position="248"/>
    </location>
</feature>
<dbReference type="EMBL" id="BK015760">
    <property type="protein sequence ID" value="DAE23791.1"/>
    <property type="molecule type" value="Genomic_DNA"/>
</dbReference>
<dbReference type="Gene3D" id="2.60.120.860">
    <property type="match status" value="1"/>
</dbReference>